<evidence type="ECO:0000259" key="9">
    <source>
        <dbReference type="PROSITE" id="PS50188"/>
    </source>
</evidence>
<dbReference type="Gene3D" id="2.60.40.10">
    <property type="entry name" value="Immunoglobulins"/>
    <property type="match status" value="1"/>
</dbReference>
<name>A0A6J3EBD8_AYTFU</name>
<dbReference type="InterPro" id="IPR003879">
    <property type="entry name" value="Butyrophylin_SPRY"/>
</dbReference>
<dbReference type="InterPro" id="IPR001870">
    <property type="entry name" value="B30.2/SPRY"/>
</dbReference>
<evidence type="ECO:0000256" key="5">
    <source>
        <dbReference type="ARBA" id="ARBA00023136"/>
    </source>
</evidence>
<dbReference type="InterPro" id="IPR053896">
    <property type="entry name" value="BTN3A2-like_Ig-C"/>
</dbReference>
<evidence type="ECO:0000256" key="6">
    <source>
        <dbReference type="ARBA" id="ARBA00023319"/>
    </source>
</evidence>
<dbReference type="Pfam" id="PF00622">
    <property type="entry name" value="SPRY"/>
    <property type="match status" value="1"/>
</dbReference>
<dbReference type="InterPro" id="IPR050143">
    <property type="entry name" value="TRIM/RBCC"/>
</dbReference>
<reference evidence="11" key="1">
    <citation type="submission" date="2025-08" db="UniProtKB">
        <authorList>
            <consortium name="RefSeq"/>
        </authorList>
    </citation>
    <scope>IDENTIFICATION</scope>
    <source>
        <tissue evidence="11">Lung</tissue>
    </source>
</reference>
<comment type="subcellular location">
    <subcellularLocation>
        <location evidence="1">Membrane</location>
        <topology evidence="1">Single-pass type I membrane protein</topology>
    </subcellularLocation>
</comment>
<feature type="domain" description="B30.2/SPRY" evidence="9">
    <location>
        <begin position="208"/>
        <end position="396"/>
    </location>
</feature>
<dbReference type="SUPFAM" id="SSF49899">
    <property type="entry name" value="Concanavalin A-like lectins/glucanases"/>
    <property type="match status" value="1"/>
</dbReference>
<feature type="transmembrane region" description="Helical" evidence="8">
    <location>
        <begin position="141"/>
        <end position="161"/>
    </location>
</feature>
<feature type="coiled-coil region" evidence="7">
    <location>
        <begin position="177"/>
        <end position="222"/>
    </location>
</feature>
<organism evidence="10 11">
    <name type="scientific">Aythya fuligula</name>
    <name type="common">Tufted duck</name>
    <name type="synonym">Anas fuligula</name>
    <dbReference type="NCBI Taxonomy" id="219594"/>
    <lineage>
        <taxon>Eukaryota</taxon>
        <taxon>Metazoa</taxon>
        <taxon>Chordata</taxon>
        <taxon>Craniata</taxon>
        <taxon>Vertebrata</taxon>
        <taxon>Euteleostomi</taxon>
        <taxon>Archelosauria</taxon>
        <taxon>Archosauria</taxon>
        <taxon>Dinosauria</taxon>
        <taxon>Saurischia</taxon>
        <taxon>Theropoda</taxon>
        <taxon>Coelurosauria</taxon>
        <taxon>Aves</taxon>
        <taxon>Neognathae</taxon>
        <taxon>Galloanserae</taxon>
        <taxon>Anseriformes</taxon>
        <taxon>Anatidae</taxon>
        <taxon>Aythyinae</taxon>
        <taxon>Aythya</taxon>
    </lineage>
</organism>
<feature type="transmembrane region" description="Helical" evidence="8">
    <location>
        <begin position="21"/>
        <end position="39"/>
    </location>
</feature>
<evidence type="ECO:0000256" key="4">
    <source>
        <dbReference type="ARBA" id="ARBA00022989"/>
    </source>
</evidence>
<gene>
    <name evidence="11" type="primary">LOC116500173</name>
</gene>
<dbReference type="InParanoid" id="A0A6J3EBD8"/>
<proteinExistence type="predicted"/>
<keyword evidence="10" id="KW-1185">Reference proteome</keyword>
<accession>A0A6J3EBD8</accession>
<keyword evidence="5 8" id="KW-0472">Membrane</keyword>
<dbReference type="PROSITE" id="PS50188">
    <property type="entry name" value="B302_SPRY"/>
    <property type="match status" value="1"/>
</dbReference>
<evidence type="ECO:0000256" key="1">
    <source>
        <dbReference type="ARBA" id="ARBA00004479"/>
    </source>
</evidence>
<evidence type="ECO:0000256" key="8">
    <source>
        <dbReference type="SAM" id="Phobius"/>
    </source>
</evidence>
<dbReference type="InterPro" id="IPR013783">
    <property type="entry name" value="Ig-like_fold"/>
</dbReference>
<evidence type="ECO:0000256" key="7">
    <source>
        <dbReference type="SAM" id="Coils"/>
    </source>
</evidence>
<dbReference type="PRINTS" id="PR01407">
    <property type="entry name" value="BUTYPHLNCDUF"/>
</dbReference>
<evidence type="ECO:0000313" key="11">
    <source>
        <dbReference type="RefSeq" id="XP_032060981.1"/>
    </source>
</evidence>
<evidence type="ECO:0000256" key="3">
    <source>
        <dbReference type="ARBA" id="ARBA00022729"/>
    </source>
</evidence>
<dbReference type="RefSeq" id="XP_032060981.1">
    <property type="nucleotide sequence ID" value="XM_032205090.1"/>
</dbReference>
<protein>
    <submittedName>
        <fullName evidence="11">Butyrophilin subfamily 3 member A3-like</fullName>
    </submittedName>
</protein>
<dbReference type="KEGG" id="aful:116500173"/>
<keyword evidence="2 8" id="KW-0812">Transmembrane</keyword>
<dbReference type="PANTHER" id="PTHR24103">
    <property type="entry name" value="E3 UBIQUITIN-PROTEIN LIGASE TRIM"/>
    <property type="match status" value="1"/>
</dbReference>
<dbReference type="InterPro" id="IPR043136">
    <property type="entry name" value="B30.2/SPRY_sf"/>
</dbReference>
<dbReference type="Proteomes" id="UP000504639">
    <property type="component" value="Chromosome 32"/>
</dbReference>
<dbReference type="GeneID" id="116500173"/>
<dbReference type="AlphaFoldDB" id="A0A6J3EBD8"/>
<dbReference type="InterPro" id="IPR013320">
    <property type="entry name" value="ConA-like_dom_sf"/>
</dbReference>
<keyword evidence="4 8" id="KW-1133">Transmembrane helix</keyword>
<evidence type="ECO:0000256" key="2">
    <source>
        <dbReference type="ARBA" id="ARBA00022692"/>
    </source>
</evidence>
<dbReference type="InterPro" id="IPR003877">
    <property type="entry name" value="SPRY_dom"/>
</dbReference>
<dbReference type="GO" id="GO:0016020">
    <property type="term" value="C:membrane"/>
    <property type="evidence" value="ECO:0007669"/>
    <property type="project" value="UniProtKB-SubCell"/>
</dbReference>
<dbReference type="Gene3D" id="2.60.120.920">
    <property type="match status" value="1"/>
</dbReference>
<keyword evidence="6" id="KW-0393">Immunoglobulin domain</keyword>
<evidence type="ECO:0000313" key="10">
    <source>
        <dbReference type="Proteomes" id="UP000504639"/>
    </source>
</evidence>
<sequence length="401" mass="45298">MEPRKFRTNIQKNFFMARDSVQLTAVIFILMLVSTYQPIEGAGHDPLLVVDDYKDDGIRLKCFSERLFSQVQMLWTDSRGNNITGTPLTTGTSTANVSSSIVLKPGSGNSVSCKIIDKLLKTSTESSVVIADVFFPTTSPWLAAFVVILLLSVFLVIAAFYKLRVNNKATTRALNAQKEIQQDIDDLNHQLDEMQKNFQKEIDDAMEKIDKARIELEFWKARSNAVNITLDQKYKHPSLCINEEKNRVKSSIQEENALKMMVAATEGFSENEQNEHYWEVEVGDQSEWELGVVTEEIRNALTSSTVNCLPGENLLSLQFSQGKYILTNEKDLRNCKQCSVVAVFLDQKRKKLSFYDAEEKNSIGSIFYNLSGKLYPFFSPGSDGKWLGVRPVKTLNLLPSL</sequence>
<keyword evidence="7" id="KW-0175">Coiled coil</keyword>
<keyword evidence="3" id="KW-0732">Signal</keyword>
<dbReference type="Pfam" id="PF22705">
    <property type="entry name" value="C2-set_3"/>
    <property type="match status" value="1"/>
</dbReference>